<dbReference type="InterPro" id="IPR013783">
    <property type="entry name" value="Ig-like_fold"/>
</dbReference>
<dbReference type="RefSeq" id="WP_044056876.1">
    <property type="nucleotide sequence ID" value="NZ_CBCSKJ010000001.1"/>
</dbReference>
<evidence type="ECO:0000259" key="3">
    <source>
        <dbReference type="PROSITE" id="PS50268"/>
    </source>
</evidence>
<dbReference type="InterPro" id="IPR003344">
    <property type="entry name" value="Big_1_dom"/>
</dbReference>
<dbReference type="GeneID" id="78254947"/>
<dbReference type="AlphaFoldDB" id="A0A075P5Z2"/>
<dbReference type="InterPro" id="IPR008964">
    <property type="entry name" value="Invasin/intimin_cell_adhesion"/>
</dbReference>
<dbReference type="Pfam" id="PF02369">
    <property type="entry name" value="Big_1"/>
    <property type="match status" value="2"/>
</dbReference>
<evidence type="ECO:0000259" key="4">
    <source>
        <dbReference type="PROSITE" id="PS51127"/>
    </source>
</evidence>
<dbReference type="EMBL" id="CP008849">
    <property type="protein sequence ID" value="AIF98712.1"/>
    <property type="molecule type" value="Genomic_DNA"/>
</dbReference>
<feature type="domain" description="Big-1" evidence="4">
    <location>
        <begin position="49"/>
        <end position="147"/>
    </location>
</feature>
<proteinExistence type="inferred from homology"/>
<dbReference type="GO" id="GO:0016020">
    <property type="term" value="C:membrane"/>
    <property type="evidence" value="ECO:0007669"/>
    <property type="project" value="InterPro"/>
</dbReference>
<dbReference type="Gene3D" id="2.60.40.10">
    <property type="entry name" value="Immunoglobulins"/>
    <property type="match status" value="5"/>
</dbReference>
<dbReference type="SMART" id="SM00634">
    <property type="entry name" value="BID_1"/>
    <property type="match status" value="4"/>
</dbReference>
<dbReference type="PROSITE" id="PS50268">
    <property type="entry name" value="CADHERIN_2"/>
    <property type="match status" value="1"/>
</dbReference>
<dbReference type="PROSITE" id="PS51127">
    <property type="entry name" value="BIG1"/>
    <property type="match status" value="2"/>
</dbReference>
<feature type="domain" description="Cadherin" evidence="3">
    <location>
        <begin position="400"/>
        <end position="492"/>
    </location>
</feature>
<name>A0A075P5Z2_9ALTE</name>
<keyword evidence="6" id="KW-1185">Reference proteome</keyword>
<dbReference type="Proteomes" id="UP000056090">
    <property type="component" value="Chromosome"/>
</dbReference>
<dbReference type="GO" id="GO:0005509">
    <property type="term" value="F:calcium ion binding"/>
    <property type="evidence" value="ECO:0007669"/>
    <property type="project" value="InterPro"/>
</dbReference>
<feature type="domain" description="Big-1" evidence="4">
    <location>
        <begin position="449"/>
        <end position="542"/>
    </location>
</feature>
<dbReference type="PROSITE" id="PS51257">
    <property type="entry name" value="PROKAR_LIPOPROTEIN"/>
    <property type="match status" value="1"/>
</dbReference>
<feature type="region of interest" description="Disordered" evidence="2">
    <location>
        <begin position="718"/>
        <end position="740"/>
    </location>
</feature>
<protein>
    <submittedName>
        <fullName evidence="5">Invasin</fullName>
    </submittedName>
</protein>
<comment type="similarity">
    <text evidence="1">Belongs to the intimin/invasin family.</text>
</comment>
<reference evidence="5 6" key="1">
    <citation type="submission" date="2014-06" db="EMBL/GenBank/DDBJ databases">
        <title>Genomes of Alteromonas australica, a world apart.</title>
        <authorList>
            <person name="Gonzaga A."/>
            <person name="Lopez-Perez M."/>
            <person name="Rodriguez-Valera F."/>
        </authorList>
    </citation>
    <scope>NUCLEOTIDE SEQUENCE [LARGE SCALE GENOMIC DNA]</scope>
    <source>
        <strain evidence="5 6">H 17</strain>
    </source>
</reference>
<dbReference type="InterPro" id="IPR002126">
    <property type="entry name" value="Cadherin-like_dom"/>
</dbReference>
<evidence type="ECO:0000256" key="1">
    <source>
        <dbReference type="ARBA" id="ARBA00010116"/>
    </source>
</evidence>
<dbReference type="GO" id="GO:0007156">
    <property type="term" value="P:homophilic cell adhesion via plasma membrane adhesion molecules"/>
    <property type="evidence" value="ECO:0007669"/>
    <property type="project" value="InterPro"/>
</dbReference>
<gene>
    <name evidence="5" type="ORF">EP13_08470</name>
</gene>
<evidence type="ECO:0000256" key="2">
    <source>
        <dbReference type="SAM" id="MobiDB-lite"/>
    </source>
</evidence>
<evidence type="ECO:0000313" key="6">
    <source>
        <dbReference type="Proteomes" id="UP000056090"/>
    </source>
</evidence>
<dbReference type="KEGG" id="aal:EP13_08470"/>
<evidence type="ECO:0000313" key="5">
    <source>
        <dbReference type="EMBL" id="AIF98712.1"/>
    </source>
</evidence>
<dbReference type="SUPFAM" id="SSF49373">
    <property type="entry name" value="Invasin/intimin cell-adhesion fragments"/>
    <property type="match status" value="5"/>
</dbReference>
<dbReference type="eggNOG" id="COG2373">
    <property type="taxonomic scope" value="Bacteria"/>
</dbReference>
<accession>A0A075P5Z2</accession>
<organism evidence="5 6">
    <name type="scientific">Alteromonas australica</name>
    <dbReference type="NCBI Taxonomy" id="589873"/>
    <lineage>
        <taxon>Bacteria</taxon>
        <taxon>Pseudomonadati</taxon>
        <taxon>Pseudomonadota</taxon>
        <taxon>Gammaproteobacteria</taxon>
        <taxon>Alteromonadales</taxon>
        <taxon>Alteromonadaceae</taxon>
        <taxon>Alteromonas/Salinimonas group</taxon>
        <taxon>Alteromonas</taxon>
    </lineage>
</organism>
<sequence>MPLNTRSLTQALFIISTIFTLFACGGGGSVSRDDSTDSGSSDGSSATIVVTLSLENDAGVSDKSLTINNPLTLVAEVKDTNGNPQSDRLLTFAISEPTLANFSNDIATARTNEDGIASIGLTVGTASGDGEITASLSSGESGTTTFSSEGSGGANIQPASLLLYASAVQLASSGNDEIELIALVKNEQSVLVEGVEVSFSAPSDAGVELQLTQSVTAADGTARAIITSQNDASNRDVRITAQTGTLVEYVDIEVSGTEVTINGATSVILNDTVEYTLRVQDSDGEALPNQTITLTPGTGTLSTTSVVSGADGQASVFYTATTSGEDSFSAAALSALFVQKIQVQQDEFEFVQAPTEEVALSTSATIVGRWQRDNSALEGREVRITASRGTVTTAQPLVTDNNGEFSFDIVSDNAGFSTITASGLGTDGSEEVVATLEVEFIATTPYYIQVDASTEILGPDGQTSSITAIIRDENDNLVKGALVSFNVDDPSTGTISPSQATTDSNGIATTVYTSGAVSSHESVVITAQAVEAPEVQDEVLLTVGNRAFDISLGTGNTILVSDDTSYTKEFAVFVSDSAGQPVSDVELTASISPVKWVDGGGYYKGSWYWTGTVWAIDTPVYFCENEDQNDNGILDIAPEPSTYDEDTNDDGMLTPGIIGTVNFASDAITDENGQATLAYRYPQNYGGWVEMVVTVYGKSSGSEAIASMRFGLEAAADDLSSEESMPPPNPFGSDACPIAN</sequence>